<dbReference type="RefSeq" id="WP_176027188.1">
    <property type="nucleotide sequence ID" value="NZ_JBHSJV010000001.1"/>
</dbReference>
<accession>A0ABW5N7X6</accession>
<name>A0ABW5N7X6_9FLAO</name>
<gene>
    <name evidence="4" type="ORF">ACFSTE_12875</name>
</gene>
<dbReference type="InterPro" id="IPR007310">
    <property type="entry name" value="Aerobactin_biosyn_IucA/IucC_N"/>
</dbReference>
<dbReference type="Pfam" id="PF06276">
    <property type="entry name" value="FhuF"/>
    <property type="match status" value="1"/>
</dbReference>
<keyword evidence="5" id="KW-1185">Reference proteome</keyword>
<evidence type="ECO:0000256" key="1">
    <source>
        <dbReference type="ARBA" id="ARBA00004924"/>
    </source>
</evidence>
<evidence type="ECO:0000313" key="5">
    <source>
        <dbReference type="Proteomes" id="UP001597459"/>
    </source>
</evidence>
<feature type="domain" description="Aerobactin siderophore biosynthesis IucA/IucC N-terminal" evidence="2">
    <location>
        <begin position="147"/>
        <end position="396"/>
    </location>
</feature>
<dbReference type="Gene3D" id="3.30.310.280">
    <property type="match status" value="1"/>
</dbReference>
<dbReference type="EMBL" id="JBHULX010000022">
    <property type="protein sequence ID" value="MFD2591725.1"/>
    <property type="molecule type" value="Genomic_DNA"/>
</dbReference>
<feature type="domain" description="Aerobactin siderophore biosynthesis IucA/IucC-like C-terminal" evidence="3">
    <location>
        <begin position="418"/>
        <end position="575"/>
    </location>
</feature>
<evidence type="ECO:0000259" key="2">
    <source>
        <dbReference type="Pfam" id="PF04183"/>
    </source>
</evidence>
<dbReference type="Gene3D" id="6.10.250.3370">
    <property type="match status" value="1"/>
</dbReference>
<proteinExistence type="predicted"/>
<comment type="caution">
    <text evidence="4">The sequence shown here is derived from an EMBL/GenBank/DDBJ whole genome shotgun (WGS) entry which is preliminary data.</text>
</comment>
<dbReference type="Proteomes" id="UP001597459">
    <property type="component" value="Unassembled WGS sequence"/>
</dbReference>
<dbReference type="PANTHER" id="PTHR34384:SF6">
    <property type="entry name" value="STAPHYLOFERRIN B SYNTHASE"/>
    <property type="match status" value="1"/>
</dbReference>
<protein>
    <submittedName>
        <fullName evidence="4">IucA/IucC family protein</fullName>
    </submittedName>
</protein>
<evidence type="ECO:0000313" key="4">
    <source>
        <dbReference type="EMBL" id="MFD2591725.1"/>
    </source>
</evidence>
<comment type="pathway">
    <text evidence="1">Siderophore biosynthesis.</text>
</comment>
<sequence length="605" mass="70413">MNRISPKQASVHLTPKHWYKSNRHLIKKAICEFYHELLIKPTIVSSSKNGWNTYELAVKNSTIKYTFDAKLLHLRHLWIKDDSLRKTDNNRPSELDVVSFFKEFKSDLGIDDARFPVYLEEVISTLHGSIYKLSSDNLTSDELVHADFQTIEKSMTEGHPGFVANNGRIGFDSTDYQAYAPETGKTFSLIWLAGHKDHTHYSAKKELPYKILIEQELGKDTITRFNQIITEKGQHPESYYFIPVHPWQWHNKLVNIFSPQIAKGDLIFLGSNPDQYQPQQSIRTLFNISNPHKFYTKTALSILNMGFVRGLAMYYLESAPKVAAWLEELLYKDPYIIETNFRMLSEIGAVSFINPYFEALGPESEYNRLLASLWRESPTNMIKREQKLMTMAAFLHIDTNGEAFLPKLINASGLSIDDWLRSYLKAYLSPFIHCFYKYDLVFMPHGENLIMVMDNNVPVGSFLKDITDEATILSPDIDVPEEIKRIYEVVPDDIKILSFFIDIFDGFFRYMAHILEEHAAYDQNNFWRIVAENIQQYQERHPELNDKFDHYDLFAGEFQLSCLNRLQLNQNRQMIDMHDAVSQLQFVGKLQNPIAIFKKENTFTN</sequence>
<dbReference type="InterPro" id="IPR037455">
    <property type="entry name" value="LucA/IucC-like"/>
</dbReference>
<evidence type="ECO:0000259" key="3">
    <source>
        <dbReference type="Pfam" id="PF06276"/>
    </source>
</evidence>
<reference evidence="5" key="1">
    <citation type="journal article" date="2019" name="Int. J. Syst. Evol. Microbiol.">
        <title>The Global Catalogue of Microorganisms (GCM) 10K type strain sequencing project: providing services to taxonomists for standard genome sequencing and annotation.</title>
        <authorList>
            <consortium name="The Broad Institute Genomics Platform"/>
            <consortium name="The Broad Institute Genome Sequencing Center for Infectious Disease"/>
            <person name="Wu L."/>
            <person name="Ma J."/>
        </authorList>
    </citation>
    <scope>NUCLEOTIDE SEQUENCE [LARGE SCALE GENOMIC DNA]</scope>
    <source>
        <strain evidence="5">KCTC 42423</strain>
    </source>
</reference>
<dbReference type="Gene3D" id="1.10.510.40">
    <property type="match status" value="1"/>
</dbReference>
<organism evidence="4 5">
    <name type="scientific">Aquimarina hainanensis</name>
    <dbReference type="NCBI Taxonomy" id="1578017"/>
    <lineage>
        <taxon>Bacteria</taxon>
        <taxon>Pseudomonadati</taxon>
        <taxon>Bacteroidota</taxon>
        <taxon>Flavobacteriia</taxon>
        <taxon>Flavobacteriales</taxon>
        <taxon>Flavobacteriaceae</taxon>
        <taxon>Aquimarina</taxon>
    </lineage>
</organism>
<dbReference type="PANTHER" id="PTHR34384">
    <property type="entry name" value="L-2,3-DIAMINOPROPANOATE--CITRATE LIGASE"/>
    <property type="match status" value="1"/>
</dbReference>
<dbReference type="Pfam" id="PF04183">
    <property type="entry name" value="IucA_IucC"/>
    <property type="match status" value="1"/>
</dbReference>
<dbReference type="InterPro" id="IPR022770">
    <property type="entry name" value="IucA/IucC-like_C"/>
</dbReference>